<dbReference type="InterPro" id="IPR001574">
    <property type="entry name" value="Ribosome_inactivat_prot"/>
</dbReference>
<dbReference type="EC" id="3.2.2.22" evidence="3 8"/>
<dbReference type="OrthoDB" id="618095at2759"/>
<evidence type="ECO:0000313" key="9">
    <source>
        <dbReference type="Proteomes" id="UP000228380"/>
    </source>
</evidence>
<dbReference type="GO" id="GO:0090729">
    <property type="term" value="F:toxin activity"/>
    <property type="evidence" value="ECO:0007669"/>
    <property type="project" value="UniProtKB-KW"/>
</dbReference>
<evidence type="ECO:0000256" key="8">
    <source>
        <dbReference type="RuleBase" id="RU004915"/>
    </source>
</evidence>
<gene>
    <name evidence="10" type="primary">LOC120104334</name>
</gene>
<evidence type="ECO:0000256" key="2">
    <source>
        <dbReference type="ARBA" id="ARBA00008544"/>
    </source>
</evidence>
<dbReference type="Proteomes" id="UP000228380">
    <property type="component" value="Chromosome 17"/>
</dbReference>
<evidence type="ECO:0000256" key="5">
    <source>
        <dbReference type="ARBA" id="ARBA00022801"/>
    </source>
</evidence>
<keyword evidence="7 8" id="KW-0652">Protein synthesis inhibitor</keyword>
<evidence type="ECO:0000256" key="6">
    <source>
        <dbReference type="ARBA" id="ARBA00022821"/>
    </source>
</evidence>
<dbReference type="PANTHER" id="PTHR33453">
    <property type="match status" value="1"/>
</dbReference>
<keyword evidence="5 8" id="KW-0378">Hydrolase</keyword>
<evidence type="ECO:0000256" key="1">
    <source>
        <dbReference type="ARBA" id="ARBA00000237"/>
    </source>
</evidence>
<keyword evidence="6 8" id="KW-0611">Plant defense</keyword>
<dbReference type="Pfam" id="PF00161">
    <property type="entry name" value="RIP"/>
    <property type="match status" value="1"/>
</dbReference>
<keyword evidence="4 8" id="KW-0800">Toxin</keyword>
<dbReference type="GO" id="GO:0030598">
    <property type="term" value="F:rRNA N-glycosylase activity"/>
    <property type="evidence" value="ECO:0007669"/>
    <property type="project" value="UniProtKB-EC"/>
</dbReference>
<dbReference type="InterPro" id="IPR017989">
    <property type="entry name" value="Ribosome_inactivat_1/2"/>
</dbReference>
<dbReference type="InterPro" id="IPR036041">
    <property type="entry name" value="Ribosome-inact_prot_sf"/>
</dbReference>
<evidence type="ECO:0000313" key="10">
    <source>
        <dbReference type="RefSeq" id="XP_038971184.1"/>
    </source>
</evidence>
<organism evidence="9 10">
    <name type="scientific">Phoenix dactylifera</name>
    <name type="common">Date palm</name>
    <dbReference type="NCBI Taxonomy" id="42345"/>
    <lineage>
        <taxon>Eukaryota</taxon>
        <taxon>Viridiplantae</taxon>
        <taxon>Streptophyta</taxon>
        <taxon>Embryophyta</taxon>
        <taxon>Tracheophyta</taxon>
        <taxon>Spermatophyta</taxon>
        <taxon>Magnoliopsida</taxon>
        <taxon>Liliopsida</taxon>
        <taxon>Arecaceae</taxon>
        <taxon>Coryphoideae</taxon>
        <taxon>Phoeniceae</taxon>
        <taxon>Phoenix</taxon>
    </lineage>
</organism>
<name>A0A8B8ZHB3_PHODC</name>
<dbReference type="KEGG" id="pda:120104334"/>
<dbReference type="Gene3D" id="3.40.420.10">
    <property type="entry name" value="Ricin (A subunit), domain 1"/>
    <property type="match status" value="1"/>
</dbReference>
<proteinExistence type="inferred from homology"/>
<dbReference type="PRINTS" id="PR00396">
    <property type="entry name" value="SHIGARICIN"/>
</dbReference>
<accession>A0A8B8ZHB3</accession>
<keyword evidence="9" id="KW-1185">Reference proteome</keyword>
<evidence type="ECO:0000256" key="7">
    <source>
        <dbReference type="ARBA" id="ARBA00023193"/>
    </source>
</evidence>
<sequence length="132" mass="15049">MENSIRWLEFGRDPAPHLIPGSSFLGFGGGYPAMENAARRRREAINLGQVQLTTAVKQLATSMVDRERARSLIIVIQMICESIRFIRISDHLLDKYNSEEGLAAPDWMRDLEGDWGDLSAELLRQNEHIFYS</sequence>
<evidence type="ECO:0000256" key="3">
    <source>
        <dbReference type="ARBA" id="ARBA00012001"/>
    </source>
</evidence>
<dbReference type="PANTHER" id="PTHR33453:SF9">
    <property type="entry name" value="ALBUMIN B-32"/>
    <property type="match status" value="1"/>
</dbReference>
<reference evidence="9" key="1">
    <citation type="journal article" date="2019" name="Nat. Commun.">
        <title>Genome-wide association mapping of date palm fruit traits.</title>
        <authorList>
            <person name="Hazzouri K.M."/>
            <person name="Gros-Balthazard M."/>
            <person name="Flowers J.M."/>
            <person name="Copetti D."/>
            <person name="Lemansour A."/>
            <person name="Lebrun M."/>
            <person name="Masmoudi K."/>
            <person name="Ferrand S."/>
            <person name="Dhar M.I."/>
            <person name="Fresquez Z.A."/>
            <person name="Rosas U."/>
            <person name="Zhang J."/>
            <person name="Talag J."/>
            <person name="Lee S."/>
            <person name="Kudrna D."/>
            <person name="Powell R.F."/>
            <person name="Leitch I.J."/>
            <person name="Krueger R.R."/>
            <person name="Wing R.A."/>
            <person name="Amiri K.M.A."/>
            <person name="Purugganan M.D."/>
        </authorList>
    </citation>
    <scope>NUCLEOTIDE SEQUENCE [LARGE SCALE GENOMIC DNA]</scope>
    <source>
        <strain evidence="9">cv. Khalas</strain>
    </source>
</reference>
<comment type="catalytic activity">
    <reaction evidence="1 8">
        <text>Endohydrolysis of the N-glycosidic bond at one specific adenosine on the 28S rRNA.</text>
        <dbReference type="EC" id="3.2.2.22"/>
    </reaction>
</comment>
<dbReference type="GeneID" id="120104334"/>
<protein>
    <recommendedName>
        <fullName evidence="3 8">rRNA N-glycosylase</fullName>
        <ecNumber evidence="3 8">3.2.2.22</ecNumber>
    </recommendedName>
</protein>
<dbReference type="InterPro" id="IPR016138">
    <property type="entry name" value="Ribosome_inactivat_prot_sub1"/>
</dbReference>
<comment type="similarity">
    <text evidence="2">Belongs to the ribosome-inactivating protein family. Type 1 RIP subfamily.</text>
</comment>
<dbReference type="GO" id="GO:0006952">
    <property type="term" value="P:defense response"/>
    <property type="evidence" value="ECO:0007669"/>
    <property type="project" value="UniProtKB-KW"/>
</dbReference>
<evidence type="ECO:0000256" key="4">
    <source>
        <dbReference type="ARBA" id="ARBA00022656"/>
    </source>
</evidence>
<reference evidence="10" key="2">
    <citation type="submission" date="2025-08" db="UniProtKB">
        <authorList>
            <consortium name="RefSeq"/>
        </authorList>
    </citation>
    <scope>IDENTIFICATION</scope>
    <source>
        <tissue evidence="10">Young leaves</tissue>
    </source>
</reference>
<dbReference type="RefSeq" id="XP_038971184.1">
    <property type="nucleotide sequence ID" value="XM_039115256.1"/>
</dbReference>
<dbReference type="SUPFAM" id="SSF56371">
    <property type="entry name" value="Ribosome inactivating proteins (RIP)"/>
    <property type="match status" value="1"/>
</dbReference>
<dbReference type="GO" id="GO:0017148">
    <property type="term" value="P:negative regulation of translation"/>
    <property type="evidence" value="ECO:0007669"/>
    <property type="project" value="UniProtKB-KW"/>
</dbReference>
<dbReference type="AlphaFoldDB" id="A0A8B8ZHB3"/>